<gene>
    <name evidence="1" type="ORF">MAR_006172</name>
</gene>
<protein>
    <submittedName>
        <fullName evidence="1">Uncharacterized protein</fullName>
    </submittedName>
</protein>
<dbReference type="EMBL" id="CP111012">
    <property type="protein sequence ID" value="WAQ93701.1"/>
    <property type="molecule type" value="Genomic_DNA"/>
</dbReference>
<reference evidence="1" key="1">
    <citation type="submission" date="2022-11" db="EMBL/GenBank/DDBJ databases">
        <title>Centuries of genome instability and evolution in soft-shell clam transmissible cancer (bioRxiv).</title>
        <authorList>
            <person name="Hart S.F.M."/>
            <person name="Yonemitsu M.A."/>
            <person name="Giersch R.M."/>
            <person name="Beal B.F."/>
            <person name="Arriagada G."/>
            <person name="Davis B.W."/>
            <person name="Ostrander E.A."/>
            <person name="Goff S.P."/>
            <person name="Metzger M.J."/>
        </authorList>
    </citation>
    <scope>NUCLEOTIDE SEQUENCE</scope>
    <source>
        <strain evidence="1">MELC-2E11</strain>
        <tissue evidence="1">Siphon/mantle</tissue>
    </source>
</reference>
<dbReference type="Proteomes" id="UP001164746">
    <property type="component" value="Chromosome 1"/>
</dbReference>
<proteinExistence type="predicted"/>
<accession>A0ABY7D9D0</accession>
<evidence type="ECO:0000313" key="2">
    <source>
        <dbReference type="Proteomes" id="UP001164746"/>
    </source>
</evidence>
<name>A0ABY7D9D0_MYAAR</name>
<evidence type="ECO:0000313" key="1">
    <source>
        <dbReference type="EMBL" id="WAQ93701.1"/>
    </source>
</evidence>
<sequence>MSESETDEENNSDIIEFRDGTLMRKRKKQKVLRYNKFPENESKEEHYRQLLMLLTSWRNEEYDLLKECDSFYESYKKMEDIILQNQQKYEKNDQKVLDTAITDYSEEFENSIRDPVLPQVDHEELIDSSEEHNMEVLASVSEPQKTLVEAIDNISEMYKKK</sequence>
<organism evidence="1 2">
    <name type="scientific">Mya arenaria</name>
    <name type="common">Soft-shell clam</name>
    <dbReference type="NCBI Taxonomy" id="6604"/>
    <lineage>
        <taxon>Eukaryota</taxon>
        <taxon>Metazoa</taxon>
        <taxon>Spiralia</taxon>
        <taxon>Lophotrochozoa</taxon>
        <taxon>Mollusca</taxon>
        <taxon>Bivalvia</taxon>
        <taxon>Autobranchia</taxon>
        <taxon>Heteroconchia</taxon>
        <taxon>Euheterodonta</taxon>
        <taxon>Imparidentia</taxon>
        <taxon>Neoheterodontei</taxon>
        <taxon>Myida</taxon>
        <taxon>Myoidea</taxon>
        <taxon>Myidae</taxon>
        <taxon>Mya</taxon>
    </lineage>
</organism>
<keyword evidence="2" id="KW-1185">Reference proteome</keyword>